<dbReference type="PANTHER" id="PTHR12480:SF21">
    <property type="entry name" value="JMJC DOMAIN-CONTAINING PROTEIN 8"/>
    <property type="match status" value="1"/>
</dbReference>
<gene>
    <name evidence="4" type="primary">Aste57867_20532</name>
    <name evidence="3" type="ORF">As57867_020465</name>
    <name evidence="4" type="ORF">ASTE57867_20532</name>
</gene>
<dbReference type="PANTHER" id="PTHR12480">
    <property type="entry name" value="ARGININE DEMETHYLASE AND LYSYL-HYDROXYLASE JMJD"/>
    <property type="match status" value="1"/>
</dbReference>
<dbReference type="GO" id="GO:0000987">
    <property type="term" value="F:cis-regulatory region sequence-specific DNA binding"/>
    <property type="evidence" value="ECO:0007669"/>
    <property type="project" value="TreeGrafter"/>
</dbReference>
<dbReference type="PROSITE" id="PS51184">
    <property type="entry name" value="JMJC"/>
    <property type="match status" value="1"/>
</dbReference>
<feature type="signal peptide" evidence="1">
    <location>
        <begin position="1"/>
        <end position="27"/>
    </location>
</feature>
<dbReference type="Gene3D" id="2.60.120.650">
    <property type="entry name" value="Cupin"/>
    <property type="match status" value="1"/>
</dbReference>
<dbReference type="EMBL" id="VJMH01006867">
    <property type="protein sequence ID" value="KAF0687748.1"/>
    <property type="molecule type" value="Genomic_DNA"/>
</dbReference>
<evidence type="ECO:0000259" key="2">
    <source>
        <dbReference type="PROSITE" id="PS51184"/>
    </source>
</evidence>
<keyword evidence="1" id="KW-0732">Signal</keyword>
<name>A0A485LGD5_9STRA</name>
<sequence>MIGDANDPWRVLVCVALALFAAHLSNLHPDDDEEAIVRGYNHPGGDDPLAGHCTIPVEVDLPCDRFVREYMGLSPVVLRPSTSHPLWANNQLFIDMSARDEMERDHGDLRVKMSTANSYTGRDWTDMAVRDYLRTHLHDAHSSQMGNETYYLFGSTHGPDWEAFLAQYHPPTQHYPSEAFFPSKPPSCDADALAQATSTHTALSFGIAGRGSGVPFHFHGPGFLQQLHGRKRWFLYPPHAAVKFHPDESTLHWVESVYPTMAAPPTHECVLEPGDVIYFPSQWMHATLNLSPYTVFMATFA</sequence>
<evidence type="ECO:0000313" key="4">
    <source>
        <dbReference type="EMBL" id="VFT97217.1"/>
    </source>
</evidence>
<dbReference type="GO" id="GO:0005634">
    <property type="term" value="C:nucleus"/>
    <property type="evidence" value="ECO:0007669"/>
    <property type="project" value="TreeGrafter"/>
</dbReference>
<evidence type="ECO:0000256" key="1">
    <source>
        <dbReference type="SAM" id="SignalP"/>
    </source>
</evidence>
<dbReference type="SUPFAM" id="SSF51197">
    <property type="entry name" value="Clavaminate synthase-like"/>
    <property type="match status" value="1"/>
</dbReference>
<dbReference type="EMBL" id="CAADRA010006893">
    <property type="protein sequence ID" value="VFT97217.1"/>
    <property type="molecule type" value="Genomic_DNA"/>
</dbReference>
<feature type="domain" description="JmjC" evidence="2">
    <location>
        <begin position="170"/>
        <end position="301"/>
    </location>
</feature>
<dbReference type="OrthoDB" id="438164at2759"/>
<accession>A0A485LGD5</accession>
<keyword evidence="5" id="KW-1185">Reference proteome</keyword>
<dbReference type="Proteomes" id="UP000332933">
    <property type="component" value="Unassembled WGS sequence"/>
</dbReference>
<feature type="chain" id="PRO_5033437542" evidence="1">
    <location>
        <begin position="28"/>
        <end position="301"/>
    </location>
</feature>
<evidence type="ECO:0000313" key="3">
    <source>
        <dbReference type="EMBL" id="KAF0687748.1"/>
    </source>
</evidence>
<reference evidence="4 5" key="1">
    <citation type="submission" date="2019-03" db="EMBL/GenBank/DDBJ databases">
        <authorList>
            <person name="Gaulin E."/>
            <person name="Dumas B."/>
        </authorList>
    </citation>
    <scope>NUCLEOTIDE SEQUENCE [LARGE SCALE GENOMIC DNA]</scope>
    <source>
        <strain evidence="4">CBS 568.67</strain>
    </source>
</reference>
<dbReference type="InterPro" id="IPR003347">
    <property type="entry name" value="JmjC_dom"/>
</dbReference>
<dbReference type="InterPro" id="IPR050910">
    <property type="entry name" value="JMJD6_ArgDemeth/LysHydrox"/>
</dbReference>
<reference evidence="3" key="2">
    <citation type="submission" date="2019-06" db="EMBL/GenBank/DDBJ databases">
        <title>Genomics analysis of Aphanomyces spp. identifies a new class of oomycete effector associated with host adaptation.</title>
        <authorList>
            <person name="Gaulin E."/>
        </authorList>
    </citation>
    <scope>NUCLEOTIDE SEQUENCE</scope>
    <source>
        <strain evidence="3">CBS 578.67</strain>
    </source>
</reference>
<dbReference type="Pfam" id="PF08007">
    <property type="entry name" value="JmjC_2"/>
    <property type="match status" value="1"/>
</dbReference>
<dbReference type="AlphaFoldDB" id="A0A485LGD5"/>
<evidence type="ECO:0000313" key="5">
    <source>
        <dbReference type="Proteomes" id="UP000332933"/>
    </source>
</evidence>
<organism evidence="4 5">
    <name type="scientific">Aphanomyces stellatus</name>
    <dbReference type="NCBI Taxonomy" id="120398"/>
    <lineage>
        <taxon>Eukaryota</taxon>
        <taxon>Sar</taxon>
        <taxon>Stramenopiles</taxon>
        <taxon>Oomycota</taxon>
        <taxon>Saprolegniomycetes</taxon>
        <taxon>Saprolegniales</taxon>
        <taxon>Verrucalvaceae</taxon>
        <taxon>Aphanomyces</taxon>
    </lineage>
</organism>
<protein>
    <submittedName>
        <fullName evidence="4">Aste57867_20532 protein</fullName>
    </submittedName>
</protein>
<proteinExistence type="predicted"/>